<evidence type="ECO:0000313" key="4">
    <source>
        <dbReference type="Proteomes" id="UP001634394"/>
    </source>
</evidence>
<sequence>MLIMNKIYFILLSVVFLWRQILAEGVIMCKNDEYFDKETGNCDKYKSICDISDCSHVCPFYISTIPTATNAHYDYRIIGLIIGCLVGLFLLLAFLLWYCLLYKRHCKIRSIQNKNQPKLKELVQAIDDVQEKVRLNSV</sequence>
<feature type="transmembrane region" description="Helical" evidence="1">
    <location>
        <begin position="77"/>
        <end position="100"/>
    </location>
</feature>
<evidence type="ECO:0000313" key="3">
    <source>
        <dbReference type="EMBL" id="KAL3858808.1"/>
    </source>
</evidence>
<dbReference type="EMBL" id="JBJQND010000012">
    <property type="protein sequence ID" value="KAL3858808.1"/>
    <property type="molecule type" value="Genomic_DNA"/>
</dbReference>
<evidence type="ECO:0000256" key="1">
    <source>
        <dbReference type="SAM" id="Phobius"/>
    </source>
</evidence>
<dbReference type="Proteomes" id="UP001634394">
    <property type="component" value="Unassembled WGS sequence"/>
</dbReference>
<name>A0ABD3VE34_SINWO</name>
<keyword evidence="1" id="KW-0472">Membrane</keyword>
<keyword evidence="2" id="KW-0732">Signal</keyword>
<dbReference type="AlphaFoldDB" id="A0ABD3VE34"/>
<feature type="chain" id="PRO_5044775756" evidence="2">
    <location>
        <begin position="24"/>
        <end position="138"/>
    </location>
</feature>
<protein>
    <submittedName>
        <fullName evidence="3">Uncharacterized protein</fullName>
    </submittedName>
</protein>
<comment type="caution">
    <text evidence="3">The sequence shown here is derived from an EMBL/GenBank/DDBJ whole genome shotgun (WGS) entry which is preliminary data.</text>
</comment>
<proteinExistence type="predicted"/>
<feature type="signal peptide" evidence="2">
    <location>
        <begin position="1"/>
        <end position="23"/>
    </location>
</feature>
<gene>
    <name evidence="3" type="ORF">ACJMK2_009061</name>
</gene>
<reference evidence="3 4" key="1">
    <citation type="submission" date="2024-11" db="EMBL/GenBank/DDBJ databases">
        <title>Chromosome-level genome assembly of the freshwater bivalve Anodonta woodiana.</title>
        <authorList>
            <person name="Chen X."/>
        </authorList>
    </citation>
    <scope>NUCLEOTIDE SEQUENCE [LARGE SCALE GENOMIC DNA]</scope>
    <source>
        <strain evidence="3">MN2024</strain>
        <tissue evidence="3">Gills</tissue>
    </source>
</reference>
<accession>A0ABD3VE34</accession>
<keyword evidence="4" id="KW-1185">Reference proteome</keyword>
<keyword evidence="1" id="KW-1133">Transmembrane helix</keyword>
<evidence type="ECO:0000256" key="2">
    <source>
        <dbReference type="SAM" id="SignalP"/>
    </source>
</evidence>
<keyword evidence="1" id="KW-0812">Transmembrane</keyword>
<organism evidence="3 4">
    <name type="scientific">Sinanodonta woodiana</name>
    <name type="common">Chinese pond mussel</name>
    <name type="synonym">Anodonta woodiana</name>
    <dbReference type="NCBI Taxonomy" id="1069815"/>
    <lineage>
        <taxon>Eukaryota</taxon>
        <taxon>Metazoa</taxon>
        <taxon>Spiralia</taxon>
        <taxon>Lophotrochozoa</taxon>
        <taxon>Mollusca</taxon>
        <taxon>Bivalvia</taxon>
        <taxon>Autobranchia</taxon>
        <taxon>Heteroconchia</taxon>
        <taxon>Palaeoheterodonta</taxon>
        <taxon>Unionida</taxon>
        <taxon>Unionoidea</taxon>
        <taxon>Unionidae</taxon>
        <taxon>Unioninae</taxon>
        <taxon>Sinanodonta</taxon>
    </lineage>
</organism>